<feature type="compositionally biased region" description="Basic and acidic residues" evidence="1">
    <location>
        <begin position="81"/>
        <end position="99"/>
    </location>
</feature>
<feature type="region of interest" description="Disordered" evidence="1">
    <location>
        <begin position="1064"/>
        <end position="1083"/>
    </location>
</feature>
<dbReference type="PaxDb" id="35128-Thapsdraft813"/>
<dbReference type="SUPFAM" id="SSF53098">
    <property type="entry name" value="Ribonuclease H-like"/>
    <property type="match status" value="1"/>
</dbReference>
<evidence type="ECO:0000313" key="3">
    <source>
        <dbReference type="Proteomes" id="UP000001449"/>
    </source>
</evidence>
<dbReference type="InterPro" id="IPR036397">
    <property type="entry name" value="RNaseH_sf"/>
</dbReference>
<accession>B8LED4</accession>
<sequence>MAPQPPVKRATWADQASGFELPSRQHTARVQERGNAAPAGPFPRGTERGDGDNQYTLLADVNNTRAPQPSTLASQQYRSRSNGDGRADNAPGRQREMISRGRGRNAGRGGRHGRGRGRGYDWRNASSPHGTRPLPPPRNMEYTTIFIRVLVPLLQTQEDTPVTLEGDAFDELSSNEYTLLLFHLAAERGHRYWPGDKYALADRWSFTHPDEILAAINDPNGEQYLVLFDDRTAPLQYTSLMGDLLEKLGTARQRDNTLTTKPSQKIVFDVMLVYITRLVGDGPDKRKLFEMLRSLPPLQLVPLLTSPGAFHYYLYQRGMEKWQDPTRFTWNPLRIQRNIDYATYSIDTYPSNSLATSPVPSAGVQTDNTVGDTRKKGDASTTEFPSDAEFDEEADAIASRIEFERTLREPNKLLQLDLLTIAQMTDEDAWKRVVHPALEQYLMKYYPAHHTQILIRVKCWSLPELLCYLREPGALTETIRGMGLERLRAIAQGTKDSHRMKMYGRDSHTSNTIGLFDVSLTGKLDGRGIAQVVRDWVGFALPLVHGMGHVMSIETTTPGHTAAAIFNVSALQTESEDLEGRYTRLCGDLKSTKRTRIFLRVRTSLDLSKLRQVNPTAGPESRLYCDWARKTLRMSMEVIAIPSTNFVPGIMILYSSYYDVEDDVRGEISQQILENCSYDLIPTDCHISLRTKRVTRPTMESPEVQQVQLLCIDFVSAKADELRTLFLQLNACEKTRLNARATYDFVYFPAQTSATFSDTEYDECLGKQLDYLAGRLVATVKGVPARVDLCHMVPPRHKDGQTVWDMGSLLISEERPLFCSRKSGDHVAALFDKITPLYNSGGWRTGKYVFIGRKQRYTTMKEYLIEHLHRGLVEDFPDLDWSKLVITLGGPSQVTGPAETIFTPPTSTPPPLSAHHPGAVTPATNAAEPRDFGHAGQAGTSPPLISTSHVIESPLPTRQESTLSEDRIRKIFRQEIRSAWDPESIAKDAATNALCTLLHRMDYRDRQWQHDFMPKAVEIISRSVISSLDTATRSQYELPTDVDEENEDPALRARGVVNAYWKTLDPDTAGTEDDSAASPDDIYASPQENKFAEEEGCMKNGAPAEGKTPSGHTPYIPQRPGSDVTKFFTPGDKSDESFAADVNAALEESARLFHASTAIISSHTDRSSDYDTMKDYHRRRRHAWDSDSSEDDDEQQRPESPWKNKDGVPLVLEAVNRKTHKDVSPSTHSRPQSQARKHLLPSTVLQAADSATTQTRDSTISSMVFGNGQIATSSSQSGTDGYQPGGTALVAHGCSAGRISCRKGDRMGRFSYMALRGKGGCGVLIISAYRVCQSRGTVAGPDTAFMQQVAALRSAGVVNPNPRNQILDDMTDLINEWKEKGYHPLIGIDANATLDEAKFAEFLDRNQLVDVLGTLNTGDPPSTYARGRKRIDYILGDTHVCDSAVKGGSLGMHEGLHSDHTMQFVDFDRQRLFGNESFTPIIGQERQFTLNNAIKKRAFLTKLCEIHHHQKIGERVQALELAFRKEGKTAALEQSYNRVHYEIRCSMLAAANAQARKSFGYQWSPALVTAGRMKRFWRIVTWSKRRHMKVAPTALRLAETLQIPTDNLDNLSMTVCHRNLHEVAKRLRQVQHNDAEEKLTWLEELAQEATRDDPSSDWQQILKRLVTATKTKALHRKLSAVLKPERVGMDHIEVPQEGWYYSTSLDELNEFDNGIFRAHTRVDGDLFAPHAVSKVLPADAMVAEITHESDGIRMSQPSPTMPPTWRKITNVEEMEQWLLCRNKRHLQQMYLEESPPTLPPFTAMMGDHGTSTTVDAILDGTFDIDSIELPEQMKAWLKSMKRISAERDLTVATAMTSKQFQEAFKAVDERTSSSPSGLHYTLWKAIAGEDDLCAYFSIMLSLPFTYGFVNERWTKEIDVMLAKEKGVTHIHKNRLIGLLEADFNTALKWYYPRPTTNNVPGVILQHAADDTVSERTIDAYVDDADDYADAPETNGAEEAIGRLQTSAQIWADIVAATGGLMAFHKCNWQILAFTPVGEYNHKGMSSKIDYKRHTDANKGLGVTMCPNGDQKPEFMRRLTQTRISGFEDASTANDTFSFPITSFTAKQLKSLVVLIDTAFIPKLGMSRKMKIISVYAPLELGGANVPSIESIHDQMGIQHFVRSVQWGKELATDIRIVLSRAQLYSGICTPFFEDCRTNLRHMEEGWLLHLRRRLSALNGSIWVENAWTPKLQRVGDVSLMEALSQLDSVKKADLITANNCRMYLRVITLSDITTMDGRAIDKRLIDGSTRAESTLRWPMQPIPTDRMWTTFWRLLKRVFCTKRGYNQRDKMILDTPMQDWLQVDRHVKHMMYRTSRKMYLRETVDDLEANLVLNPDGIAGAIEQLDTGIIWQYLEHPMGNYFLREKTVLFIPPQAQPVTGYFQEERLYADIAYTVQPIAHDPPTQHPARNAPRLTVVSDGSMDPISGRAAFAWVITGPDRIGYVKRSKPIRTNPRYKSSFRSELEGVHDVISYLTTNHYTGQRIDLWCDNKWCIDALSNPHNAIDELGRAEGALIKAAQTILREFTGITLHHIYGHQDDTLTYDDLTMESQLNVDCDTAAKEQMRKSTLSGRTEAEPGTGAMLYLGDDMVTSHMAEQIQYAGQAPPMFQYIRDRFEWTDQQCTAINWKGIGVAKKRLTRPQSHRTTQMMYGWLNVGHQKIKLEQDGLCPCCGKEEETQIHLYRCTNSTMRESLAFGIKEMEKTLYKSGMAAQVYIGFIDQICKTTRLPRAPYTQLCTHTTRALDSQETLGGEALLRGFHHVEWAYT</sequence>
<feature type="compositionally biased region" description="Basic and acidic residues" evidence="1">
    <location>
        <begin position="1195"/>
        <end position="1206"/>
    </location>
</feature>
<dbReference type="InParanoid" id="B8LED4"/>
<dbReference type="HOGENOM" id="CLU_226835_0_0_1"/>
<feature type="compositionally biased region" description="Polar residues" evidence="1">
    <location>
        <begin position="53"/>
        <end position="80"/>
    </location>
</feature>
<dbReference type="Proteomes" id="UP000001449">
    <property type="component" value="Unassembled WGS sequence"/>
</dbReference>
<evidence type="ECO:0000313" key="2">
    <source>
        <dbReference type="EMBL" id="EED86311.1"/>
    </source>
</evidence>
<dbReference type="InterPro" id="IPR012337">
    <property type="entry name" value="RNaseH-like_sf"/>
</dbReference>
<dbReference type="GeneID" id="7447710"/>
<dbReference type="GO" id="GO:0003676">
    <property type="term" value="F:nucleic acid binding"/>
    <property type="evidence" value="ECO:0007669"/>
    <property type="project" value="InterPro"/>
</dbReference>
<dbReference type="eggNOG" id="ENOG502QY8X">
    <property type="taxonomic scope" value="Eukaryota"/>
</dbReference>
<feature type="compositionally biased region" description="Basic residues" evidence="1">
    <location>
        <begin position="101"/>
        <end position="117"/>
    </location>
</feature>
<organism evidence="2 3">
    <name type="scientific">Thalassiosira pseudonana</name>
    <name type="common">Marine diatom</name>
    <name type="synonym">Cyclotella nana</name>
    <dbReference type="NCBI Taxonomy" id="35128"/>
    <lineage>
        <taxon>Eukaryota</taxon>
        <taxon>Sar</taxon>
        <taxon>Stramenopiles</taxon>
        <taxon>Ochrophyta</taxon>
        <taxon>Bacillariophyta</taxon>
        <taxon>Coscinodiscophyceae</taxon>
        <taxon>Thalassiosirophycidae</taxon>
        <taxon>Thalassiosirales</taxon>
        <taxon>Thalassiosiraceae</taxon>
        <taxon>Thalassiosira</taxon>
    </lineage>
</organism>
<feature type="region of interest" description="Disordered" evidence="1">
    <location>
        <begin position="1180"/>
        <end position="1238"/>
    </location>
</feature>
<evidence type="ECO:0000256" key="1">
    <source>
        <dbReference type="SAM" id="MobiDB-lite"/>
    </source>
</evidence>
<dbReference type="Gene3D" id="3.60.10.10">
    <property type="entry name" value="Endonuclease/exonuclease/phosphatase"/>
    <property type="match status" value="1"/>
</dbReference>
<name>B8LED4_THAPS</name>
<protein>
    <submittedName>
        <fullName evidence="2">Uncharacterized protein</fullName>
    </submittedName>
</protein>
<proteinExistence type="predicted"/>
<dbReference type="RefSeq" id="XP_002297388.1">
    <property type="nucleotide sequence ID" value="XM_002297352.1"/>
</dbReference>
<feature type="region of interest" description="Disordered" evidence="1">
    <location>
        <begin position="356"/>
        <end position="384"/>
    </location>
</feature>
<gene>
    <name evidence="2" type="ORF">THAPSDRAFT_bd813</name>
</gene>
<keyword evidence="3" id="KW-1185">Reference proteome</keyword>
<dbReference type="Gene3D" id="3.30.420.10">
    <property type="entry name" value="Ribonuclease H-like superfamily/Ribonuclease H"/>
    <property type="match status" value="1"/>
</dbReference>
<feature type="compositionally biased region" description="Polar residues" evidence="1">
    <location>
        <begin position="1224"/>
        <end position="1234"/>
    </location>
</feature>
<reference evidence="2 3" key="1">
    <citation type="journal article" date="2004" name="Science">
        <title>The genome of the diatom Thalassiosira pseudonana: ecology, evolution, and metabolism.</title>
        <authorList>
            <person name="Armbrust E.V."/>
            <person name="Berges J.A."/>
            <person name="Bowler C."/>
            <person name="Green B.R."/>
            <person name="Martinez D."/>
            <person name="Putnam N.H."/>
            <person name="Zhou S."/>
            <person name="Allen A.E."/>
            <person name="Apt K.E."/>
            <person name="Bechner M."/>
            <person name="Brzezinski M.A."/>
            <person name="Chaal B.K."/>
            <person name="Chiovitti A."/>
            <person name="Davis A.K."/>
            <person name="Demarest M.S."/>
            <person name="Detter J.C."/>
            <person name="Glavina T."/>
            <person name="Goodstein D."/>
            <person name="Hadi M.Z."/>
            <person name="Hellsten U."/>
            <person name="Hildebrand M."/>
            <person name="Jenkins B.D."/>
            <person name="Jurka J."/>
            <person name="Kapitonov V.V."/>
            <person name="Kroger N."/>
            <person name="Lau W.W."/>
            <person name="Lane T.W."/>
            <person name="Larimer F.W."/>
            <person name="Lippmeier J.C."/>
            <person name="Lucas S."/>
            <person name="Medina M."/>
            <person name="Montsant A."/>
            <person name="Obornik M."/>
            <person name="Parker M.S."/>
            <person name="Palenik B."/>
            <person name="Pazour G.J."/>
            <person name="Richardson P.M."/>
            <person name="Rynearson T.A."/>
            <person name="Saito M.A."/>
            <person name="Schwartz D.C."/>
            <person name="Thamatrakoln K."/>
            <person name="Valentin K."/>
            <person name="Vardi A."/>
            <person name="Wilkerson F.P."/>
            <person name="Rokhsar D.S."/>
        </authorList>
    </citation>
    <scope>NUCLEOTIDE SEQUENCE [LARGE SCALE GENOMIC DNA]</scope>
    <source>
        <strain evidence="2 3">CCMP1335</strain>
    </source>
</reference>
<dbReference type="EMBL" id="DS999435">
    <property type="protein sequence ID" value="EED86311.1"/>
    <property type="molecule type" value="Genomic_DNA"/>
</dbReference>
<feature type="compositionally biased region" description="Polar residues" evidence="1">
    <location>
        <begin position="356"/>
        <end position="371"/>
    </location>
</feature>
<dbReference type="KEGG" id="tps:THAPSDRAFT_bd813"/>
<reference evidence="2 3" key="2">
    <citation type="journal article" date="2008" name="Nature">
        <title>The Phaeodactylum genome reveals the evolutionary history of diatom genomes.</title>
        <authorList>
            <person name="Bowler C."/>
            <person name="Allen A.E."/>
            <person name="Badger J.H."/>
            <person name="Grimwood J."/>
            <person name="Jabbari K."/>
            <person name="Kuo A."/>
            <person name="Maheswari U."/>
            <person name="Martens C."/>
            <person name="Maumus F."/>
            <person name="Otillar R.P."/>
            <person name="Rayko E."/>
            <person name="Salamov A."/>
            <person name="Vandepoele K."/>
            <person name="Beszteri B."/>
            <person name="Gruber A."/>
            <person name="Heijde M."/>
            <person name="Katinka M."/>
            <person name="Mock T."/>
            <person name="Valentin K."/>
            <person name="Verret F."/>
            <person name="Berges J.A."/>
            <person name="Brownlee C."/>
            <person name="Cadoret J.P."/>
            <person name="Chiovitti A."/>
            <person name="Choi C.J."/>
            <person name="Coesel S."/>
            <person name="De Martino A."/>
            <person name="Detter J.C."/>
            <person name="Durkin C."/>
            <person name="Falciatore A."/>
            <person name="Fournet J."/>
            <person name="Haruta M."/>
            <person name="Huysman M.J."/>
            <person name="Jenkins B.D."/>
            <person name="Jiroutova K."/>
            <person name="Jorgensen R.E."/>
            <person name="Joubert Y."/>
            <person name="Kaplan A."/>
            <person name="Kroger N."/>
            <person name="Kroth P.G."/>
            <person name="La Roche J."/>
            <person name="Lindquist E."/>
            <person name="Lommer M."/>
            <person name="Martin-Jezequel V."/>
            <person name="Lopez P.J."/>
            <person name="Lucas S."/>
            <person name="Mangogna M."/>
            <person name="McGinnis K."/>
            <person name="Medlin L.K."/>
            <person name="Montsant A."/>
            <person name="Oudot-Le Secq M.P."/>
            <person name="Napoli C."/>
            <person name="Obornik M."/>
            <person name="Parker M.S."/>
            <person name="Petit J.L."/>
            <person name="Porcel B.M."/>
            <person name="Poulsen N."/>
            <person name="Robison M."/>
            <person name="Rychlewski L."/>
            <person name="Rynearson T.A."/>
            <person name="Schmutz J."/>
            <person name="Shapiro H."/>
            <person name="Siaut M."/>
            <person name="Stanley M."/>
            <person name="Sussman M.R."/>
            <person name="Taylor A.R."/>
            <person name="Vardi A."/>
            <person name="von Dassow P."/>
            <person name="Vyverman W."/>
            <person name="Willis A."/>
            <person name="Wyrwicz L.S."/>
            <person name="Rokhsar D.S."/>
            <person name="Weissenbach J."/>
            <person name="Armbrust E.V."/>
            <person name="Green B.R."/>
            <person name="Van de Peer Y."/>
            <person name="Grigoriev I.V."/>
        </authorList>
    </citation>
    <scope>NUCLEOTIDE SEQUENCE [LARGE SCALE GENOMIC DNA]</scope>
    <source>
        <strain evidence="2 3">CCMP1335</strain>
    </source>
</reference>
<feature type="region of interest" description="Disordered" evidence="1">
    <location>
        <begin position="1098"/>
        <end position="1132"/>
    </location>
</feature>
<dbReference type="InterPro" id="IPR036691">
    <property type="entry name" value="Endo/exonu/phosph_ase_sf"/>
</dbReference>
<feature type="region of interest" description="Disordered" evidence="1">
    <location>
        <begin position="1"/>
        <end position="138"/>
    </location>
</feature>